<dbReference type="PANTHER" id="PTHR35149">
    <property type="entry name" value="SLL5132 PROTEIN"/>
    <property type="match status" value="1"/>
</dbReference>
<dbReference type="OrthoDB" id="3654724at2"/>
<evidence type="ECO:0000313" key="3">
    <source>
        <dbReference type="Proteomes" id="UP000389128"/>
    </source>
</evidence>
<protein>
    <submittedName>
        <fullName evidence="2">DUF262 domain-containing protein</fullName>
    </submittedName>
</protein>
<dbReference type="InterPro" id="IPR004919">
    <property type="entry name" value="GmrSD_N"/>
</dbReference>
<gene>
    <name evidence="2" type="ORF">ETQ85_22930</name>
</gene>
<dbReference type="EMBL" id="SDKK01000033">
    <property type="protein sequence ID" value="TYC52391.1"/>
    <property type="molecule type" value="Genomic_DNA"/>
</dbReference>
<dbReference type="Proteomes" id="UP000389128">
    <property type="component" value="Unassembled WGS sequence"/>
</dbReference>
<feature type="domain" description="GmrSD restriction endonucleases N-terminal" evidence="1">
    <location>
        <begin position="20"/>
        <end position="215"/>
    </location>
</feature>
<dbReference type="PANTHER" id="PTHR35149:SF2">
    <property type="entry name" value="DUF262 DOMAIN-CONTAINING PROTEIN"/>
    <property type="match status" value="1"/>
</dbReference>
<sequence length="593" mass="68061">MTTSTHPENPRLKKVGEIAGHFFVPAYQRGYRWGEHEVKALLDDIYADGKRGKDENYCLQPIVVKSQPAEGGAEGEDCFELIDGQQRLTTLYLIYHFLQQQVDGDIKLPFSLSYQTRPRSTQYLRDLTAEQKDDNIDFFHIHGAYQCIADWFKATAERTRKIARFVGLGVYGYLQDQVHVIWYEAGGVDSTTLFTRLNVGRIALTNAELVKALLLARRGGNELADEHRQIEIATQWDMIERELQDEEFWAFLTNKPGSAYPTRIEFLFDLIAMKPEGEKERFHTFLHFKQILDGQEKDSRKVWAPVLERYHLLREWFEDRELYHKVGYLVAIGIGLEKLVNESGKRLTKTAFRAFLDDEIKASLGQDTAAIRELSYDTHYEKCARLLLLFNVDSVRRLEHSSERYPFHSHKAENWSLEHIHAQHAEPLSSEAQWKYWLSDSQHALAALHLDDVSREADKQALVNEINEVVAGKVTGPIFKALARRIMADFLHPAGTEDAVHSIANLALLSGSVNSALNNAAFQAKRLRVIELDRAGKFIPICTRRAFFKYYTEAGSQQMHLWSRDDQTSYLEEILSPERGIGNYLKPAVEVQS</sequence>
<reference evidence="2 3" key="1">
    <citation type="submission" date="2019-01" db="EMBL/GenBank/DDBJ databases">
        <title>Zoogloea oleivorans genome sequencing and assembly.</title>
        <authorList>
            <person name="Tancsics A."/>
            <person name="Farkas M."/>
            <person name="Kriszt B."/>
            <person name="Maroti G."/>
            <person name="Horvath B."/>
        </authorList>
    </citation>
    <scope>NUCLEOTIDE SEQUENCE [LARGE SCALE GENOMIC DNA]</scope>
    <source>
        <strain evidence="2 3">Buc</strain>
    </source>
</reference>
<proteinExistence type="predicted"/>
<keyword evidence="3" id="KW-1185">Reference proteome</keyword>
<dbReference type="RefSeq" id="WP_148581378.1">
    <property type="nucleotide sequence ID" value="NZ_SDKK01000033.1"/>
</dbReference>
<organism evidence="2 3">
    <name type="scientific">Zoogloea oleivorans</name>
    <dbReference type="NCBI Taxonomy" id="1552750"/>
    <lineage>
        <taxon>Bacteria</taxon>
        <taxon>Pseudomonadati</taxon>
        <taxon>Pseudomonadota</taxon>
        <taxon>Betaproteobacteria</taxon>
        <taxon>Rhodocyclales</taxon>
        <taxon>Zoogloeaceae</taxon>
        <taxon>Zoogloea</taxon>
    </lineage>
</organism>
<comment type="caution">
    <text evidence="2">The sequence shown here is derived from an EMBL/GenBank/DDBJ whole genome shotgun (WGS) entry which is preliminary data.</text>
</comment>
<name>A0A6C2CEJ0_9RHOO</name>
<dbReference type="AlphaFoldDB" id="A0A6C2CEJ0"/>
<dbReference type="Pfam" id="PF03235">
    <property type="entry name" value="GmrSD_N"/>
    <property type="match status" value="1"/>
</dbReference>
<evidence type="ECO:0000313" key="2">
    <source>
        <dbReference type="EMBL" id="TYC52391.1"/>
    </source>
</evidence>
<accession>A0A6C2CEJ0</accession>
<evidence type="ECO:0000259" key="1">
    <source>
        <dbReference type="Pfam" id="PF03235"/>
    </source>
</evidence>